<dbReference type="Pfam" id="PF24883">
    <property type="entry name" value="NPHP3_N"/>
    <property type="match status" value="1"/>
</dbReference>
<keyword evidence="2" id="KW-0175">Coiled coil</keyword>
<evidence type="ECO:0000259" key="5">
    <source>
        <dbReference type="Pfam" id="PF25053"/>
    </source>
</evidence>
<dbReference type="RefSeq" id="XP_024740482.1">
    <property type="nucleotide sequence ID" value="XM_024876738.1"/>
</dbReference>
<dbReference type="Proteomes" id="UP000235371">
    <property type="component" value="Unassembled WGS sequence"/>
</dbReference>
<dbReference type="InterPro" id="IPR056693">
    <property type="entry name" value="DUF7791"/>
</dbReference>
<feature type="domain" description="DUF7791" evidence="5">
    <location>
        <begin position="632"/>
        <end position="801"/>
    </location>
</feature>
<dbReference type="PANTHER" id="PTHR10039">
    <property type="entry name" value="AMELOGENIN"/>
    <property type="match status" value="1"/>
</dbReference>
<dbReference type="Gene3D" id="3.40.50.300">
    <property type="entry name" value="P-loop containing nucleotide triphosphate hydrolases"/>
    <property type="match status" value="1"/>
</dbReference>
<evidence type="ECO:0000256" key="3">
    <source>
        <dbReference type="SAM" id="MobiDB-lite"/>
    </source>
</evidence>
<keyword evidence="7" id="KW-1185">Reference proteome</keyword>
<dbReference type="InParanoid" id="A0A2J6TKS2"/>
<dbReference type="PANTHER" id="PTHR10039:SF5">
    <property type="entry name" value="NACHT DOMAIN-CONTAINING PROTEIN"/>
    <property type="match status" value="1"/>
</dbReference>
<dbReference type="AlphaFoldDB" id="A0A2J6TKS2"/>
<dbReference type="SUPFAM" id="SSF52540">
    <property type="entry name" value="P-loop containing nucleoside triphosphate hydrolases"/>
    <property type="match status" value="1"/>
</dbReference>
<dbReference type="GeneID" id="36584817"/>
<accession>A0A2J6TKS2</accession>
<dbReference type="Pfam" id="PF25053">
    <property type="entry name" value="DUF7791"/>
    <property type="match status" value="1"/>
</dbReference>
<evidence type="ECO:0000256" key="1">
    <source>
        <dbReference type="ARBA" id="ARBA00022737"/>
    </source>
</evidence>
<feature type="compositionally biased region" description="Basic and acidic residues" evidence="3">
    <location>
        <begin position="1099"/>
        <end position="1114"/>
    </location>
</feature>
<organism evidence="6 7">
    <name type="scientific">Hyaloscypha bicolor E</name>
    <dbReference type="NCBI Taxonomy" id="1095630"/>
    <lineage>
        <taxon>Eukaryota</taxon>
        <taxon>Fungi</taxon>
        <taxon>Dikarya</taxon>
        <taxon>Ascomycota</taxon>
        <taxon>Pezizomycotina</taxon>
        <taxon>Leotiomycetes</taxon>
        <taxon>Helotiales</taxon>
        <taxon>Hyaloscyphaceae</taxon>
        <taxon>Hyaloscypha</taxon>
        <taxon>Hyaloscypha bicolor</taxon>
    </lineage>
</organism>
<dbReference type="InterPro" id="IPR027417">
    <property type="entry name" value="P-loop_NTPase"/>
</dbReference>
<dbReference type="OrthoDB" id="3498683at2759"/>
<name>A0A2J6TKS2_9HELO</name>
<feature type="region of interest" description="Disordered" evidence="3">
    <location>
        <begin position="1063"/>
        <end position="1114"/>
    </location>
</feature>
<evidence type="ECO:0000259" key="4">
    <source>
        <dbReference type="Pfam" id="PF24883"/>
    </source>
</evidence>
<feature type="coiled-coil region" evidence="2">
    <location>
        <begin position="253"/>
        <end position="295"/>
    </location>
</feature>
<evidence type="ECO:0000313" key="7">
    <source>
        <dbReference type="Proteomes" id="UP000235371"/>
    </source>
</evidence>
<dbReference type="InterPro" id="IPR056884">
    <property type="entry name" value="NPHP3-like_N"/>
</dbReference>
<feature type="region of interest" description="Disordered" evidence="3">
    <location>
        <begin position="59"/>
        <end position="91"/>
    </location>
</feature>
<protein>
    <submittedName>
        <fullName evidence="6">Uncharacterized protein</fullName>
    </submittedName>
</protein>
<reference evidence="6 7" key="1">
    <citation type="submission" date="2016-04" db="EMBL/GenBank/DDBJ databases">
        <title>A degradative enzymes factory behind the ericoid mycorrhizal symbiosis.</title>
        <authorList>
            <consortium name="DOE Joint Genome Institute"/>
            <person name="Martino E."/>
            <person name="Morin E."/>
            <person name="Grelet G."/>
            <person name="Kuo A."/>
            <person name="Kohler A."/>
            <person name="Daghino S."/>
            <person name="Barry K."/>
            <person name="Choi C."/>
            <person name="Cichocki N."/>
            <person name="Clum A."/>
            <person name="Copeland A."/>
            <person name="Hainaut M."/>
            <person name="Haridas S."/>
            <person name="Labutti K."/>
            <person name="Lindquist E."/>
            <person name="Lipzen A."/>
            <person name="Khouja H.-R."/>
            <person name="Murat C."/>
            <person name="Ohm R."/>
            <person name="Olson A."/>
            <person name="Spatafora J."/>
            <person name="Veneault-Fourrey C."/>
            <person name="Henrissat B."/>
            <person name="Grigoriev I."/>
            <person name="Martin F."/>
            <person name="Perotto S."/>
        </authorList>
    </citation>
    <scope>NUCLEOTIDE SEQUENCE [LARGE SCALE GENOMIC DNA]</scope>
    <source>
        <strain evidence="6 7">E</strain>
    </source>
</reference>
<gene>
    <name evidence="6" type="ORF">K444DRAFT_556299</name>
</gene>
<evidence type="ECO:0000313" key="6">
    <source>
        <dbReference type="EMBL" id="PMD63578.1"/>
    </source>
</evidence>
<proteinExistence type="predicted"/>
<feature type="domain" description="Nephrocystin 3-like N-terminal" evidence="4">
    <location>
        <begin position="346"/>
        <end position="522"/>
    </location>
</feature>
<dbReference type="EMBL" id="KZ613780">
    <property type="protein sequence ID" value="PMD63578.1"/>
    <property type="molecule type" value="Genomic_DNA"/>
</dbReference>
<feature type="compositionally biased region" description="Pro residues" evidence="3">
    <location>
        <begin position="68"/>
        <end position="84"/>
    </location>
</feature>
<sequence length="1138" mass="130723">MDAISALNIAQSVAQFVEFGCCIISNTTQIYKSIHGATASQIETTFAARRLLELSERMQSSLREQTPPEQPSPPPSEPHPPEPPTLDDSTLASEVESGKWEIYERLKDEYDIESATFPVRKADFERQMRTYARAKESHETLCEICRKCIVLSNDLLVKLKELSVQGPKHRKFKSLLLALRSVWSSEAIGDFQKRIEAHRRELSDHLLAATCEKLQLLSIDKKAIHDNDRFESLDAGQRHNIDNITTILSIVVKESHDKLKSELVARLENMQKERLAEEEKKYVEQQRQLDETADLAVLDHLNFALKNARREEIHDAHRTTFSWIFKDPEIVRAPGDVAENTRPWNNFVEWLKRGKDIYWINGKAGSGKSTLMRYIVENAETFEHLREWAEPAELRVASFYFWHSGLPEQCSQSGLFRSLLYEILCKRPDLVRHVFRDEWEASRSTKSKVEQMRMLERVRSFRRLKMAFAYLVSLASDELKLCFFIDGLDEYEGQGSEGPETIINVFKSIPISPNLKICLSSRPWVAFENAFNKGPNLRLQDLTYRDIRVYVRDRLESDRRMLQLSEAYPAQKEYFVREILSKANGVFLWVSLVITSLLTGLTNRDDISDLQNRLKRIPPDLEEFYGYMLKGISKDYIEKASRIFQIYNSASDVDVRPTVLELDLAVTATYADSMTSERKVMSEENIQKRCDRMITQLKVACGGLLEAHDHLDSHWEAKEDSQDHFARPAPTPASTDAEEEMNETHTHKIKADAKVSYLHRTVSDFLKKDSTRAYLESNTSKSDSFDPNLSLLMSYLINLKQSICSFYIGVYQESSLDFRVWRVTNDFCHIAQKVDSSKGAFVLALLNEFNVVAPHWWQRKTMLHESKFRDRDAPSKSKQWLDGIFLVAIRFGLCSFVQDYLQTYPIPLGLPGYTILMYALGLSLEEPEPFVLLKQPACPPIVEILLQRRQWPNKVVKNGCHTVWQYYLKAYRTESANVVNSDKHYERWALIIKSMLEHDADITDTVMEVDPPVLPPWIFETIQDSDNPATKRHSLEALINDLAAKTPPDTAALLRDAYQRRKHLSAPGGTPSPAGSSSPRKRPHETCRESITPTKAVRLKIDDDGRDESSIRSTSRLRERLGEIKGASPGKRTRFDLI</sequence>
<keyword evidence="1" id="KW-0677">Repeat</keyword>
<feature type="compositionally biased region" description="Low complexity" evidence="3">
    <location>
        <begin position="1065"/>
        <end position="1078"/>
    </location>
</feature>
<evidence type="ECO:0000256" key="2">
    <source>
        <dbReference type="SAM" id="Coils"/>
    </source>
</evidence>